<dbReference type="SMART" id="SM00320">
    <property type="entry name" value="WD40"/>
    <property type="match status" value="5"/>
</dbReference>
<dbReference type="Proteomes" id="UP000747399">
    <property type="component" value="Unassembled WGS sequence"/>
</dbReference>
<dbReference type="PANTHER" id="PTHR44675:SF1">
    <property type="entry name" value="P21-ACTIVATED PROTEIN KINASE-INTERACTING PROTEIN 1"/>
    <property type="match status" value="1"/>
</dbReference>
<dbReference type="Pfam" id="PF00400">
    <property type="entry name" value="WD40"/>
    <property type="match status" value="4"/>
</dbReference>
<keyword evidence="3" id="KW-0677">Repeat</keyword>
<feature type="compositionally biased region" description="Gly residues" evidence="5">
    <location>
        <begin position="407"/>
        <end position="422"/>
    </location>
</feature>
<dbReference type="PROSITE" id="PS50082">
    <property type="entry name" value="WD_REPEATS_2"/>
    <property type="match status" value="3"/>
</dbReference>
<dbReference type="PANTHER" id="PTHR44675">
    <property type="entry name" value="PAK1 INTERACTING PROTEIN 1"/>
    <property type="match status" value="1"/>
</dbReference>
<feature type="region of interest" description="Disordered" evidence="5">
    <location>
        <begin position="317"/>
        <end position="356"/>
    </location>
</feature>
<dbReference type="EMBL" id="BNCO01000011">
    <property type="protein sequence ID" value="GIL51838.1"/>
    <property type="molecule type" value="Genomic_DNA"/>
</dbReference>
<keyword evidence="2 4" id="KW-0853">WD repeat</keyword>
<feature type="compositionally biased region" description="Acidic residues" evidence="5">
    <location>
        <begin position="472"/>
        <end position="485"/>
    </location>
</feature>
<dbReference type="InterPro" id="IPR015943">
    <property type="entry name" value="WD40/YVTN_repeat-like_dom_sf"/>
</dbReference>
<dbReference type="InterPro" id="IPR001680">
    <property type="entry name" value="WD40_rpt"/>
</dbReference>
<accession>A0A8J4B1H8</accession>
<feature type="region of interest" description="Disordered" evidence="5">
    <location>
        <begin position="368"/>
        <end position="613"/>
    </location>
</feature>
<dbReference type="InterPro" id="IPR051959">
    <property type="entry name" value="PAK1-Kinase_Regulator"/>
</dbReference>
<sequence length="613" mass="64788">MLIFAGSYERFIFGYSASDDCSQPQEVVKRYTFAAHKSAVKCLAAAGPYVASGGADDLIHIYDMKAERDLGILLNPCDGAVPCLEFFTPESRSVPSHMLSGSADGAINIWRCKDWEHLKVMRGHKASVNSLAVHRSGRLALSVARDKAIRMWNLSKGRTSYTAPLESEADWVGFLQSGEAYSLISGNRITVHSTSGALMAAYSAPRRILCCASQDDSLMLLGLEDGSVRVWDLRTSGVVGGWERAHTSRVRGMAILQAGAGKLPAYLATASSDGTIKLWDTRRLGGPAGAAPEAAPAVCTAQVSTNARLTCLVAVDPNAGAPQRGSKPATKVAAEEAAPPAKKQKKDVTSGEAPGRQENWARAAIAAKEQTAAAPAVKQVGTKPSVERKPRKSQQQQQQQQPQQPKGSGGNKAAGRGQQGGRDQGRLDGPGFEVVPPDSDDDDDEKEDKEEEGNGNGTVDFDDGGSSSASDGDSDGAATEEAELEEAPRSVLPSLARAPIRGKRRSREGDEEGGQRGYLEKGDGMGKSGEKKQQLLLPKQKGPQRPSSQAVVREKALKGGQGHKGQQRGAKKPNGGRGRQADRGGSMRNPLGAGQMKANGVRGGVGRHKKQSG</sequence>
<evidence type="ECO:0000313" key="7">
    <source>
        <dbReference type="Proteomes" id="UP000747399"/>
    </source>
</evidence>
<dbReference type="Gene3D" id="2.130.10.10">
    <property type="entry name" value="YVTN repeat-like/Quinoprotein amine dehydrogenase"/>
    <property type="match status" value="2"/>
</dbReference>
<dbReference type="GO" id="GO:0042254">
    <property type="term" value="P:ribosome biogenesis"/>
    <property type="evidence" value="ECO:0007669"/>
    <property type="project" value="UniProtKB-KW"/>
</dbReference>
<dbReference type="InterPro" id="IPR019775">
    <property type="entry name" value="WD40_repeat_CS"/>
</dbReference>
<proteinExistence type="predicted"/>
<keyword evidence="1" id="KW-0690">Ribosome biogenesis</keyword>
<feature type="repeat" description="WD" evidence="4">
    <location>
        <begin position="213"/>
        <end position="235"/>
    </location>
</feature>
<dbReference type="PROSITE" id="PS00678">
    <property type="entry name" value="WD_REPEATS_1"/>
    <property type="match status" value="2"/>
</dbReference>
<protein>
    <submittedName>
        <fullName evidence="6">Uncharacterized protein</fullName>
    </submittedName>
</protein>
<organism evidence="6 7">
    <name type="scientific">Volvox africanus</name>
    <dbReference type="NCBI Taxonomy" id="51714"/>
    <lineage>
        <taxon>Eukaryota</taxon>
        <taxon>Viridiplantae</taxon>
        <taxon>Chlorophyta</taxon>
        <taxon>core chlorophytes</taxon>
        <taxon>Chlorophyceae</taxon>
        <taxon>CS clade</taxon>
        <taxon>Chlamydomonadales</taxon>
        <taxon>Volvocaceae</taxon>
        <taxon>Volvox</taxon>
    </lineage>
</organism>
<feature type="compositionally biased region" description="Acidic residues" evidence="5">
    <location>
        <begin position="438"/>
        <end position="453"/>
    </location>
</feature>
<dbReference type="AlphaFoldDB" id="A0A8J4B1H8"/>
<dbReference type="PRINTS" id="PR00320">
    <property type="entry name" value="GPROTEINBRPT"/>
</dbReference>
<name>A0A8J4B1H8_9CHLO</name>
<evidence type="ECO:0000313" key="6">
    <source>
        <dbReference type="EMBL" id="GIL51838.1"/>
    </source>
</evidence>
<keyword evidence="7" id="KW-1185">Reference proteome</keyword>
<dbReference type="InterPro" id="IPR020472">
    <property type="entry name" value="WD40_PAC1"/>
</dbReference>
<dbReference type="PROSITE" id="PS50294">
    <property type="entry name" value="WD_REPEATS_REGION"/>
    <property type="match status" value="1"/>
</dbReference>
<feature type="compositionally biased region" description="Low complexity" evidence="5">
    <location>
        <begin position="394"/>
        <end position="406"/>
    </location>
</feature>
<gene>
    <name evidence="6" type="ORF">Vafri_7748</name>
</gene>
<reference evidence="6" key="1">
    <citation type="journal article" date="2021" name="Proc. Natl. Acad. Sci. U.S.A.">
        <title>Three genomes in the algal genus Volvox reveal the fate of a haploid sex-determining region after a transition to homothallism.</title>
        <authorList>
            <person name="Yamamoto K."/>
            <person name="Hamaji T."/>
            <person name="Kawai-Toyooka H."/>
            <person name="Matsuzaki R."/>
            <person name="Takahashi F."/>
            <person name="Nishimura Y."/>
            <person name="Kawachi M."/>
            <person name="Noguchi H."/>
            <person name="Minakuchi Y."/>
            <person name="Umen J.G."/>
            <person name="Toyoda A."/>
            <person name="Nozaki H."/>
        </authorList>
    </citation>
    <scope>NUCLEOTIDE SEQUENCE</scope>
    <source>
        <strain evidence="6">NIES-3780</strain>
    </source>
</reference>
<comment type="caution">
    <text evidence="6">The sequence shown here is derived from an EMBL/GenBank/DDBJ whole genome shotgun (WGS) entry which is preliminary data.</text>
</comment>
<feature type="compositionally biased region" description="Basic and acidic residues" evidence="5">
    <location>
        <begin position="518"/>
        <end position="533"/>
    </location>
</feature>
<feature type="compositionally biased region" description="Low complexity" evidence="5">
    <location>
        <begin position="534"/>
        <end position="546"/>
    </location>
</feature>
<dbReference type="InterPro" id="IPR036322">
    <property type="entry name" value="WD40_repeat_dom_sf"/>
</dbReference>
<feature type="repeat" description="WD" evidence="4">
    <location>
        <begin position="266"/>
        <end position="282"/>
    </location>
</feature>
<evidence type="ECO:0000256" key="4">
    <source>
        <dbReference type="PROSITE-ProRule" id="PRU00221"/>
    </source>
</evidence>
<feature type="repeat" description="WD" evidence="4">
    <location>
        <begin position="121"/>
        <end position="162"/>
    </location>
</feature>
<evidence type="ECO:0000256" key="3">
    <source>
        <dbReference type="ARBA" id="ARBA00022737"/>
    </source>
</evidence>
<evidence type="ECO:0000256" key="5">
    <source>
        <dbReference type="SAM" id="MobiDB-lite"/>
    </source>
</evidence>
<evidence type="ECO:0000256" key="1">
    <source>
        <dbReference type="ARBA" id="ARBA00022517"/>
    </source>
</evidence>
<dbReference type="SUPFAM" id="SSF50978">
    <property type="entry name" value="WD40 repeat-like"/>
    <property type="match status" value="1"/>
</dbReference>
<evidence type="ECO:0000256" key="2">
    <source>
        <dbReference type="ARBA" id="ARBA00022574"/>
    </source>
</evidence>
<feature type="compositionally biased region" description="Low complexity" evidence="5">
    <location>
        <begin position="327"/>
        <end position="341"/>
    </location>
</feature>